<reference evidence="3" key="2">
    <citation type="submission" date="2015-01" db="EMBL/GenBank/DDBJ databases">
        <title>Evolutionary Origins and Diversification of the Mycorrhizal Mutualists.</title>
        <authorList>
            <consortium name="DOE Joint Genome Institute"/>
            <consortium name="Mycorrhizal Genomics Consortium"/>
            <person name="Kohler A."/>
            <person name="Kuo A."/>
            <person name="Nagy L.G."/>
            <person name="Floudas D."/>
            <person name="Copeland A."/>
            <person name="Barry K.W."/>
            <person name="Cichocki N."/>
            <person name="Veneault-Fourrey C."/>
            <person name="LaButti K."/>
            <person name="Lindquist E.A."/>
            <person name="Lipzen A."/>
            <person name="Lundell T."/>
            <person name="Morin E."/>
            <person name="Murat C."/>
            <person name="Riley R."/>
            <person name="Ohm R."/>
            <person name="Sun H."/>
            <person name="Tunlid A."/>
            <person name="Henrissat B."/>
            <person name="Grigoriev I.V."/>
            <person name="Hibbett D.S."/>
            <person name="Martin F."/>
        </authorList>
    </citation>
    <scope>NUCLEOTIDE SEQUENCE [LARGE SCALE GENOMIC DNA]</scope>
    <source>
        <strain evidence="3">LaAM-08-1</strain>
    </source>
</reference>
<dbReference type="Proteomes" id="UP000054477">
    <property type="component" value="Unassembled WGS sequence"/>
</dbReference>
<accession>A0A0C9XK57</accession>
<proteinExistence type="predicted"/>
<dbReference type="EMBL" id="KN838718">
    <property type="protein sequence ID" value="KIJ96547.1"/>
    <property type="molecule type" value="Genomic_DNA"/>
</dbReference>
<organism evidence="2 3">
    <name type="scientific">Laccaria amethystina LaAM-08-1</name>
    <dbReference type="NCBI Taxonomy" id="1095629"/>
    <lineage>
        <taxon>Eukaryota</taxon>
        <taxon>Fungi</taxon>
        <taxon>Dikarya</taxon>
        <taxon>Basidiomycota</taxon>
        <taxon>Agaricomycotina</taxon>
        <taxon>Agaricomycetes</taxon>
        <taxon>Agaricomycetidae</taxon>
        <taxon>Agaricales</taxon>
        <taxon>Agaricineae</taxon>
        <taxon>Hydnangiaceae</taxon>
        <taxon>Laccaria</taxon>
    </lineage>
</organism>
<sequence length="86" mass="9749">MSSFIVVHFMTPHYMTTPNVDTPPMNGDTGPQPPPKNDYEHPAAQTVMRVQAYQTRPAAPPPTDVDEWLDHHLMNSDVPCTTYEQR</sequence>
<gene>
    <name evidence="2" type="ORF">K443DRAFT_10565</name>
</gene>
<dbReference type="HOGENOM" id="CLU_2498196_0_0_1"/>
<dbReference type="AlphaFoldDB" id="A0A0C9XK57"/>
<evidence type="ECO:0000313" key="2">
    <source>
        <dbReference type="EMBL" id="KIJ96547.1"/>
    </source>
</evidence>
<reference evidence="2 3" key="1">
    <citation type="submission" date="2014-04" db="EMBL/GenBank/DDBJ databases">
        <authorList>
            <consortium name="DOE Joint Genome Institute"/>
            <person name="Kuo A."/>
            <person name="Kohler A."/>
            <person name="Nagy L.G."/>
            <person name="Floudas D."/>
            <person name="Copeland A."/>
            <person name="Barry K.W."/>
            <person name="Cichocki N."/>
            <person name="Veneault-Fourrey C."/>
            <person name="LaButti K."/>
            <person name="Lindquist E.A."/>
            <person name="Lipzen A."/>
            <person name="Lundell T."/>
            <person name="Morin E."/>
            <person name="Murat C."/>
            <person name="Sun H."/>
            <person name="Tunlid A."/>
            <person name="Henrissat B."/>
            <person name="Grigoriev I.V."/>
            <person name="Hibbett D.S."/>
            <person name="Martin F."/>
            <person name="Nordberg H.P."/>
            <person name="Cantor M.N."/>
            <person name="Hua S.X."/>
        </authorList>
    </citation>
    <scope>NUCLEOTIDE SEQUENCE [LARGE SCALE GENOMIC DNA]</scope>
    <source>
        <strain evidence="2 3">LaAM-08-1</strain>
    </source>
</reference>
<feature type="region of interest" description="Disordered" evidence="1">
    <location>
        <begin position="15"/>
        <end position="40"/>
    </location>
</feature>
<evidence type="ECO:0000313" key="3">
    <source>
        <dbReference type="Proteomes" id="UP000054477"/>
    </source>
</evidence>
<name>A0A0C9XK57_9AGAR</name>
<keyword evidence="3" id="KW-1185">Reference proteome</keyword>
<protein>
    <submittedName>
        <fullName evidence="2">Uncharacterized protein</fullName>
    </submittedName>
</protein>
<evidence type="ECO:0000256" key="1">
    <source>
        <dbReference type="SAM" id="MobiDB-lite"/>
    </source>
</evidence>